<name>A0A5K7WWT4_9BACL</name>
<reference evidence="2 3" key="1">
    <citation type="submission" date="2019-09" db="EMBL/GenBank/DDBJ databases">
        <title>Complete genome sequence of Sporolactobacillus terrae 70-3.</title>
        <authorList>
            <person name="Tanaka N."/>
            <person name="Shiwa Y."/>
            <person name="Fujita N."/>
            <person name="Tanasupawat S."/>
        </authorList>
    </citation>
    <scope>NUCLEOTIDE SEQUENCE [LARGE SCALE GENOMIC DNA]</scope>
    <source>
        <strain evidence="2 3">70-3</strain>
    </source>
</reference>
<evidence type="ECO:0000313" key="3">
    <source>
        <dbReference type="Proteomes" id="UP000326951"/>
    </source>
</evidence>
<evidence type="ECO:0000313" key="2">
    <source>
        <dbReference type="EMBL" id="BBN99025.1"/>
    </source>
</evidence>
<accession>A0A5K7WWT4</accession>
<protein>
    <submittedName>
        <fullName evidence="2">Uncharacterized protein</fullName>
    </submittedName>
</protein>
<keyword evidence="1" id="KW-0472">Membrane</keyword>
<dbReference type="Proteomes" id="UP000326951">
    <property type="component" value="Chromosome"/>
</dbReference>
<feature type="transmembrane region" description="Helical" evidence="1">
    <location>
        <begin position="21"/>
        <end position="45"/>
    </location>
</feature>
<dbReference type="AlphaFoldDB" id="A0A5K7WWT4"/>
<keyword evidence="1" id="KW-0812">Transmembrane</keyword>
<sequence length="55" mass="6341">MILKRPRINVIPRVTLSPKQINFMTATLLAAGFPVFQSSIIAYIVTNRKENEQFY</sequence>
<organism evidence="2 3">
    <name type="scientific">Sporolactobacillus terrae</name>
    <dbReference type="NCBI Taxonomy" id="269673"/>
    <lineage>
        <taxon>Bacteria</taxon>
        <taxon>Bacillati</taxon>
        <taxon>Bacillota</taxon>
        <taxon>Bacilli</taxon>
        <taxon>Bacillales</taxon>
        <taxon>Sporolactobacillaceae</taxon>
        <taxon>Sporolactobacillus</taxon>
    </lineage>
</organism>
<gene>
    <name evidence="2" type="ORF">St703_17300</name>
</gene>
<evidence type="ECO:0000256" key="1">
    <source>
        <dbReference type="SAM" id="Phobius"/>
    </source>
</evidence>
<dbReference type="EMBL" id="AP021853">
    <property type="protein sequence ID" value="BBN99025.1"/>
    <property type="molecule type" value="Genomic_DNA"/>
</dbReference>
<proteinExistence type="predicted"/>
<keyword evidence="1" id="KW-1133">Transmembrane helix</keyword>